<feature type="domain" description="IRF tryptophan pentad repeat" evidence="7">
    <location>
        <begin position="5"/>
        <end position="112"/>
    </location>
</feature>
<dbReference type="PhylomeDB" id="A7SN00"/>
<keyword evidence="9" id="KW-1185">Reference proteome</keyword>
<dbReference type="FunFam" id="1.10.10.10:FF:000041">
    <property type="entry name" value="Interferon regulatory factor 4"/>
    <property type="match status" value="1"/>
</dbReference>
<dbReference type="GO" id="GO:0003700">
    <property type="term" value="F:DNA-binding transcription factor activity"/>
    <property type="evidence" value="ECO:0007669"/>
    <property type="project" value="UniProtKB-ARBA"/>
</dbReference>
<keyword evidence="4" id="KW-0010">Activator</keyword>
<proteinExistence type="predicted"/>
<comment type="subcellular location">
    <subcellularLocation>
        <location evidence="1">Nucleus</location>
    </subcellularLocation>
</comment>
<evidence type="ECO:0000256" key="6">
    <source>
        <dbReference type="ARBA" id="ARBA00023242"/>
    </source>
</evidence>
<dbReference type="GO" id="GO:0005634">
    <property type="term" value="C:nucleus"/>
    <property type="evidence" value="ECO:0007669"/>
    <property type="project" value="UniProtKB-SubCell"/>
</dbReference>
<dbReference type="InterPro" id="IPR036390">
    <property type="entry name" value="WH_DNA-bd_sf"/>
</dbReference>
<keyword evidence="2" id="KW-0805">Transcription regulation</keyword>
<dbReference type="EMBL" id="DS469715">
    <property type="protein sequence ID" value="EDO34919.1"/>
    <property type="molecule type" value="Genomic_DNA"/>
</dbReference>
<feature type="non-terminal residue" evidence="8">
    <location>
        <position position="112"/>
    </location>
</feature>
<dbReference type="GO" id="GO:0045944">
    <property type="term" value="P:positive regulation of transcription by RNA polymerase II"/>
    <property type="evidence" value="ECO:0007669"/>
    <property type="project" value="UniProtKB-ARBA"/>
</dbReference>
<dbReference type="InParanoid" id="A7SN00"/>
<keyword evidence="5" id="KW-0804">Transcription</keyword>
<dbReference type="InterPro" id="IPR001346">
    <property type="entry name" value="Interferon_reg_fact_DNA-bd_dom"/>
</dbReference>
<keyword evidence="3" id="KW-0238">DNA-binding</keyword>
<evidence type="ECO:0000256" key="1">
    <source>
        <dbReference type="ARBA" id="ARBA00004123"/>
    </source>
</evidence>
<dbReference type="PRINTS" id="PR00267">
    <property type="entry name" value="INTFRNREGFCT"/>
</dbReference>
<dbReference type="SMART" id="SM00348">
    <property type="entry name" value="IRF"/>
    <property type="match status" value="1"/>
</dbReference>
<dbReference type="CDD" id="cd00103">
    <property type="entry name" value="IRF"/>
    <property type="match status" value="1"/>
</dbReference>
<evidence type="ECO:0000256" key="4">
    <source>
        <dbReference type="ARBA" id="ARBA00023159"/>
    </source>
</evidence>
<sequence length="112" mass="13379">MSSERQRLRPWLEEMINSADIPGLCWTDKEKTTFRVTWKHAGKPDFDLDRDAALFRKWAEHTGKYKPGEQPDPSTWKTRFRCALHKMPDIEEIRVPHSLDDKEPFRVFRLKP</sequence>
<dbReference type="Pfam" id="PF00605">
    <property type="entry name" value="IRF"/>
    <property type="match status" value="1"/>
</dbReference>
<evidence type="ECO:0000256" key="5">
    <source>
        <dbReference type="ARBA" id="ARBA00023163"/>
    </source>
</evidence>
<gene>
    <name evidence="8" type="ORF">NEMVEDRAFT_v1g124291</name>
</gene>
<keyword evidence="6" id="KW-0539">Nucleus</keyword>
<evidence type="ECO:0000313" key="9">
    <source>
        <dbReference type="Proteomes" id="UP000001593"/>
    </source>
</evidence>
<organism evidence="8 9">
    <name type="scientific">Nematostella vectensis</name>
    <name type="common">Starlet sea anemone</name>
    <dbReference type="NCBI Taxonomy" id="45351"/>
    <lineage>
        <taxon>Eukaryota</taxon>
        <taxon>Metazoa</taxon>
        <taxon>Cnidaria</taxon>
        <taxon>Anthozoa</taxon>
        <taxon>Hexacorallia</taxon>
        <taxon>Actiniaria</taxon>
        <taxon>Edwardsiidae</taxon>
        <taxon>Nematostella</taxon>
    </lineage>
</organism>
<dbReference type="Gene3D" id="1.10.10.10">
    <property type="entry name" value="Winged helix-like DNA-binding domain superfamily/Winged helix DNA-binding domain"/>
    <property type="match status" value="1"/>
</dbReference>
<reference evidence="8 9" key="1">
    <citation type="journal article" date="2007" name="Science">
        <title>Sea anemone genome reveals ancestral eumetazoan gene repertoire and genomic organization.</title>
        <authorList>
            <person name="Putnam N.H."/>
            <person name="Srivastava M."/>
            <person name="Hellsten U."/>
            <person name="Dirks B."/>
            <person name="Chapman J."/>
            <person name="Salamov A."/>
            <person name="Terry A."/>
            <person name="Shapiro H."/>
            <person name="Lindquist E."/>
            <person name="Kapitonov V.V."/>
            <person name="Jurka J."/>
            <person name="Genikhovich G."/>
            <person name="Grigoriev I.V."/>
            <person name="Lucas S.M."/>
            <person name="Steele R.E."/>
            <person name="Finnerty J.R."/>
            <person name="Technau U."/>
            <person name="Martindale M.Q."/>
            <person name="Rokhsar D.S."/>
        </authorList>
    </citation>
    <scope>NUCLEOTIDE SEQUENCE [LARGE SCALE GENOMIC DNA]</scope>
    <source>
        <strain evidence="9">CH2 X CH6</strain>
    </source>
</reference>
<evidence type="ECO:0000313" key="8">
    <source>
        <dbReference type="EMBL" id="EDO34919.1"/>
    </source>
</evidence>
<dbReference type="PANTHER" id="PTHR11949:SF53">
    <property type="entry name" value="IRF TRYPTOPHAN PENTAD REPEAT DOMAIN-CONTAINING PROTEIN"/>
    <property type="match status" value="1"/>
</dbReference>
<dbReference type="Proteomes" id="UP000001593">
    <property type="component" value="Unassembled WGS sequence"/>
</dbReference>
<dbReference type="SUPFAM" id="SSF46785">
    <property type="entry name" value="Winged helix' DNA-binding domain"/>
    <property type="match status" value="1"/>
</dbReference>
<dbReference type="HOGENOM" id="CLU_056386_3_1_1"/>
<protein>
    <recommendedName>
        <fullName evidence="7">IRF tryptophan pentad repeat domain-containing protein</fullName>
    </recommendedName>
</protein>
<evidence type="ECO:0000256" key="2">
    <source>
        <dbReference type="ARBA" id="ARBA00023015"/>
    </source>
</evidence>
<name>A7SN00_NEMVE</name>
<dbReference type="PANTHER" id="PTHR11949">
    <property type="entry name" value="INTERFERON REGULATORY FACTOR"/>
    <property type="match status" value="1"/>
</dbReference>
<dbReference type="eggNOG" id="ENOG502QUE4">
    <property type="taxonomic scope" value="Eukaryota"/>
</dbReference>
<dbReference type="GO" id="GO:0000976">
    <property type="term" value="F:transcription cis-regulatory region binding"/>
    <property type="evidence" value="ECO:0007669"/>
    <property type="project" value="InterPro"/>
</dbReference>
<dbReference type="OMA" id="CKCPLWA"/>
<dbReference type="KEGG" id="nve:5506284"/>
<dbReference type="InterPro" id="IPR036388">
    <property type="entry name" value="WH-like_DNA-bd_sf"/>
</dbReference>
<dbReference type="AlphaFoldDB" id="A7SN00"/>
<dbReference type="PROSITE" id="PS51507">
    <property type="entry name" value="IRF_2"/>
    <property type="match status" value="1"/>
</dbReference>
<evidence type="ECO:0000256" key="3">
    <source>
        <dbReference type="ARBA" id="ARBA00023125"/>
    </source>
</evidence>
<evidence type="ECO:0000259" key="7">
    <source>
        <dbReference type="PROSITE" id="PS51507"/>
    </source>
</evidence>
<accession>A7SN00</accession>
<dbReference type="STRING" id="45351.A7SN00"/>